<dbReference type="EMBL" id="JBHUFV010000033">
    <property type="protein sequence ID" value="MFD1933462.1"/>
    <property type="molecule type" value="Genomic_DNA"/>
</dbReference>
<dbReference type="SUPFAM" id="SSF51679">
    <property type="entry name" value="Bacterial luciferase-like"/>
    <property type="match status" value="1"/>
</dbReference>
<proteinExistence type="predicted"/>
<organism evidence="3 4">
    <name type="scientific">Nonomuraea mangrovi</name>
    <dbReference type="NCBI Taxonomy" id="2316207"/>
    <lineage>
        <taxon>Bacteria</taxon>
        <taxon>Bacillati</taxon>
        <taxon>Actinomycetota</taxon>
        <taxon>Actinomycetes</taxon>
        <taxon>Streptosporangiales</taxon>
        <taxon>Streptosporangiaceae</taxon>
        <taxon>Nonomuraea</taxon>
    </lineage>
</organism>
<evidence type="ECO:0000259" key="2">
    <source>
        <dbReference type="Pfam" id="PF00296"/>
    </source>
</evidence>
<dbReference type="PANTHER" id="PTHR43244">
    <property type="match status" value="1"/>
</dbReference>
<dbReference type="InterPro" id="IPR050564">
    <property type="entry name" value="F420-G6PD/mer"/>
</dbReference>
<name>A0ABW4SXY3_9ACTN</name>
<sequence>MTTRPFRFGAVAGYAPGGGAWTGLARRAEQLGYGSLLIPDTLGTLAPFPALAAAAAATTTLRLGTYVLSAPNRTPGQVAWEARTLQTLSDGRFELGLGAGRPGAEADTAKLGVPYGTPAERVARLAETIDAAGEMPILIAAAGPRLLRLAASRADTIALAMPAQATEDQLAAKLDELYEVAGDRFTRLELNLNLAAIGDDLPPWLRQQVGGEPHGVGFLKDRPTRWPRRCRSGGSASASPTSRSTPTTWRRSRRSWSASPVPDRRWQA</sequence>
<dbReference type="RefSeq" id="WP_379573505.1">
    <property type="nucleotide sequence ID" value="NZ_JBHUFV010000033.1"/>
</dbReference>
<dbReference type="InterPro" id="IPR036661">
    <property type="entry name" value="Luciferase-like_sf"/>
</dbReference>
<dbReference type="Pfam" id="PF00296">
    <property type="entry name" value="Bac_luciferase"/>
    <property type="match status" value="1"/>
</dbReference>
<comment type="caution">
    <text evidence="3">The sequence shown here is derived from an EMBL/GenBank/DDBJ whole genome shotgun (WGS) entry which is preliminary data.</text>
</comment>
<keyword evidence="4" id="KW-1185">Reference proteome</keyword>
<dbReference type="PANTHER" id="PTHR43244:SF2">
    <property type="entry name" value="CONSERVED HYPOTHETICAL ALANINE AND PROLINE-RICH PROTEIN"/>
    <property type="match status" value="1"/>
</dbReference>
<evidence type="ECO:0000256" key="1">
    <source>
        <dbReference type="SAM" id="MobiDB-lite"/>
    </source>
</evidence>
<feature type="region of interest" description="Disordered" evidence="1">
    <location>
        <begin position="212"/>
        <end position="268"/>
    </location>
</feature>
<dbReference type="Proteomes" id="UP001597368">
    <property type="component" value="Unassembled WGS sequence"/>
</dbReference>
<gene>
    <name evidence="3" type="ORF">ACFSKW_18555</name>
</gene>
<evidence type="ECO:0000313" key="4">
    <source>
        <dbReference type="Proteomes" id="UP001597368"/>
    </source>
</evidence>
<dbReference type="InterPro" id="IPR011251">
    <property type="entry name" value="Luciferase-like_dom"/>
</dbReference>
<dbReference type="Gene3D" id="3.20.20.30">
    <property type="entry name" value="Luciferase-like domain"/>
    <property type="match status" value="2"/>
</dbReference>
<feature type="domain" description="Luciferase-like" evidence="2">
    <location>
        <begin position="22"/>
        <end position="131"/>
    </location>
</feature>
<accession>A0ABW4SXY3</accession>
<protein>
    <submittedName>
        <fullName evidence="3">LLM class flavin-dependent oxidoreductase</fullName>
    </submittedName>
</protein>
<reference evidence="4" key="1">
    <citation type="journal article" date="2019" name="Int. J. Syst. Evol. Microbiol.">
        <title>The Global Catalogue of Microorganisms (GCM) 10K type strain sequencing project: providing services to taxonomists for standard genome sequencing and annotation.</title>
        <authorList>
            <consortium name="The Broad Institute Genomics Platform"/>
            <consortium name="The Broad Institute Genome Sequencing Center for Infectious Disease"/>
            <person name="Wu L."/>
            <person name="Ma J."/>
        </authorList>
    </citation>
    <scope>NUCLEOTIDE SEQUENCE [LARGE SCALE GENOMIC DNA]</scope>
    <source>
        <strain evidence="4">ICMP 6774ER</strain>
    </source>
</reference>
<feature type="compositionally biased region" description="Low complexity" evidence="1">
    <location>
        <begin position="232"/>
        <end position="260"/>
    </location>
</feature>
<evidence type="ECO:0000313" key="3">
    <source>
        <dbReference type="EMBL" id="MFD1933462.1"/>
    </source>
</evidence>